<dbReference type="Pfam" id="PF18097">
    <property type="entry name" value="Vta1_C"/>
    <property type="match status" value="1"/>
</dbReference>
<organism evidence="12 13">
    <name type="scientific">Trypanosoma conorhini</name>
    <dbReference type="NCBI Taxonomy" id="83891"/>
    <lineage>
        <taxon>Eukaryota</taxon>
        <taxon>Discoba</taxon>
        <taxon>Euglenozoa</taxon>
        <taxon>Kinetoplastea</taxon>
        <taxon>Metakinetoplastina</taxon>
        <taxon>Trypanosomatida</taxon>
        <taxon>Trypanosomatidae</taxon>
        <taxon>Trypanosoma</taxon>
    </lineage>
</organism>
<dbReference type="GO" id="GO:0005771">
    <property type="term" value="C:multivesicular body"/>
    <property type="evidence" value="ECO:0007669"/>
    <property type="project" value="TreeGrafter"/>
</dbReference>
<dbReference type="PANTHER" id="PTHR46009">
    <property type="entry name" value="VACUOLAR PROTEIN SORTING-ASSOCIATED PROTEIN VTA1 HOMOLOG"/>
    <property type="match status" value="1"/>
</dbReference>
<evidence type="ECO:0000313" key="12">
    <source>
        <dbReference type="EMBL" id="RNF17253.1"/>
    </source>
</evidence>
<dbReference type="PANTHER" id="PTHR46009:SF1">
    <property type="entry name" value="VACUOLAR PROTEIN SORTING-ASSOCIATED PROTEIN VTA1 HOMOLOG"/>
    <property type="match status" value="1"/>
</dbReference>
<keyword evidence="8" id="KW-0472">Membrane</keyword>
<comment type="caution">
    <text evidence="12">The sequence shown here is derived from an EMBL/GenBank/DDBJ whole genome shotgun (WGS) entry which is preliminary data.</text>
</comment>
<dbReference type="GeneID" id="40318542"/>
<feature type="region of interest" description="Disordered" evidence="9">
    <location>
        <begin position="162"/>
        <end position="257"/>
    </location>
</feature>
<evidence type="ECO:0000256" key="8">
    <source>
        <dbReference type="ARBA" id="ARBA00023136"/>
    </source>
</evidence>
<dbReference type="InterPro" id="IPR039431">
    <property type="entry name" value="Vta1/CALS_N"/>
</dbReference>
<feature type="domain" description="Vta1/callose synthase N-terminal" evidence="10">
    <location>
        <begin position="17"/>
        <end position="159"/>
    </location>
</feature>
<evidence type="ECO:0000256" key="5">
    <source>
        <dbReference type="ARBA" id="ARBA00022490"/>
    </source>
</evidence>
<evidence type="ECO:0000256" key="2">
    <source>
        <dbReference type="ARBA" id="ARBA00004496"/>
    </source>
</evidence>
<comment type="subcellular location">
    <subcellularLocation>
        <location evidence="2">Cytoplasm</location>
    </subcellularLocation>
    <subcellularLocation>
        <location evidence="1">Endosome membrane</location>
        <topology evidence="1">Peripheral membrane protein</topology>
    </subcellularLocation>
</comment>
<dbReference type="EMBL" id="MKKU01000267">
    <property type="protein sequence ID" value="RNF17253.1"/>
    <property type="molecule type" value="Genomic_DNA"/>
</dbReference>
<dbReference type="Gene3D" id="1.25.40.270">
    <property type="entry name" value="Vacuolar protein sorting-associated protein vta1"/>
    <property type="match status" value="1"/>
</dbReference>
<dbReference type="GO" id="GO:0015031">
    <property type="term" value="P:protein transport"/>
    <property type="evidence" value="ECO:0007669"/>
    <property type="project" value="UniProtKB-KW"/>
</dbReference>
<evidence type="ECO:0008006" key="14">
    <source>
        <dbReference type="Google" id="ProtNLM"/>
    </source>
</evidence>
<keyword evidence="5" id="KW-0963">Cytoplasm</keyword>
<proteinExistence type="inferred from homology"/>
<evidence type="ECO:0000256" key="1">
    <source>
        <dbReference type="ARBA" id="ARBA00004481"/>
    </source>
</evidence>
<comment type="similarity">
    <text evidence="3">Belongs to the VTA1 family.</text>
</comment>
<evidence type="ECO:0000313" key="13">
    <source>
        <dbReference type="Proteomes" id="UP000284403"/>
    </source>
</evidence>
<feature type="compositionally biased region" description="Low complexity" evidence="9">
    <location>
        <begin position="194"/>
        <end position="207"/>
    </location>
</feature>
<keyword evidence="4" id="KW-0813">Transport</keyword>
<dbReference type="GO" id="GO:0010008">
    <property type="term" value="C:endosome membrane"/>
    <property type="evidence" value="ECO:0007669"/>
    <property type="project" value="UniProtKB-SubCell"/>
</dbReference>
<evidence type="ECO:0000256" key="6">
    <source>
        <dbReference type="ARBA" id="ARBA00022753"/>
    </source>
</evidence>
<keyword evidence="6" id="KW-0967">Endosome</keyword>
<evidence type="ECO:0000259" key="10">
    <source>
        <dbReference type="Pfam" id="PF04652"/>
    </source>
</evidence>
<gene>
    <name evidence="12" type="ORF">Tco025E_04931</name>
</gene>
<dbReference type="Pfam" id="PF04652">
    <property type="entry name" value="Vta1"/>
    <property type="match status" value="1"/>
</dbReference>
<dbReference type="GO" id="GO:0032511">
    <property type="term" value="P:late endosome to vacuole transport via multivesicular body sorting pathway"/>
    <property type="evidence" value="ECO:0007669"/>
    <property type="project" value="InterPro"/>
</dbReference>
<evidence type="ECO:0000256" key="3">
    <source>
        <dbReference type="ARBA" id="ARBA00007895"/>
    </source>
</evidence>
<dbReference type="RefSeq" id="XP_029228089.1">
    <property type="nucleotide sequence ID" value="XM_029371836.1"/>
</dbReference>
<dbReference type="InterPro" id="IPR044538">
    <property type="entry name" value="Vta1-like"/>
</dbReference>
<feature type="compositionally biased region" description="Pro residues" evidence="9">
    <location>
        <begin position="208"/>
        <end position="237"/>
    </location>
</feature>
<dbReference type="Proteomes" id="UP000284403">
    <property type="component" value="Unassembled WGS sequence"/>
</dbReference>
<evidence type="ECO:0000259" key="11">
    <source>
        <dbReference type="Pfam" id="PF18097"/>
    </source>
</evidence>
<feature type="domain" description="Vta1 C-terminal" evidence="11">
    <location>
        <begin position="255"/>
        <end position="290"/>
    </location>
</feature>
<reference evidence="12 13" key="1">
    <citation type="journal article" date="2018" name="BMC Genomics">
        <title>Genomic comparison of Trypanosoma conorhini and Trypanosoma rangeli to Trypanosoma cruzi strains of high and low virulence.</title>
        <authorList>
            <person name="Bradwell K.R."/>
            <person name="Koparde V.N."/>
            <person name="Matveyev A.V."/>
            <person name="Serrano M.G."/>
            <person name="Alves J.M."/>
            <person name="Parikh H."/>
            <person name="Huang B."/>
            <person name="Lee V."/>
            <person name="Espinosa-Alvarez O."/>
            <person name="Ortiz P.A."/>
            <person name="Costa-Martins A.G."/>
            <person name="Teixeira M.M."/>
            <person name="Buck G.A."/>
        </authorList>
    </citation>
    <scope>NUCLEOTIDE SEQUENCE [LARGE SCALE GENOMIC DNA]</scope>
    <source>
        <strain evidence="12 13">025E</strain>
    </source>
</reference>
<dbReference type="Gene3D" id="1.20.5.420">
    <property type="entry name" value="Immunoglobulin FC, subunit C"/>
    <property type="match status" value="1"/>
</dbReference>
<keyword evidence="7" id="KW-0653">Protein transport</keyword>
<protein>
    <recommendedName>
        <fullName evidence="14">Vacuolar protein sorting-associated protein VTA1</fullName>
    </recommendedName>
</protein>
<evidence type="ECO:0000256" key="4">
    <source>
        <dbReference type="ARBA" id="ARBA00022448"/>
    </source>
</evidence>
<accession>A0A3R7MLR0</accession>
<dbReference type="InterPro" id="IPR041212">
    <property type="entry name" value="Vta1_C"/>
</dbReference>
<name>A0A3R7MLR0_9TRYP</name>
<evidence type="ECO:0000256" key="9">
    <source>
        <dbReference type="SAM" id="MobiDB-lite"/>
    </source>
</evidence>
<evidence type="ECO:0000256" key="7">
    <source>
        <dbReference type="ARBA" id="ARBA00022927"/>
    </source>
</evidence>
<dbReference type="AlphaFoldDB" id="A0A3R7MLR0"/>
<dbReference type="OrthoDB" id="391137at2759"/>
<dbReference type="InterPro" id="IPR023175">
    <property type="entry name" value="Vta1/CALS_N_sf"/>
</dbReference>
<keyword evidence="13" id="KW-1185">Reference proteome</keyword>
<sequence length="293" mass="31380">MSSSLTESVPEHWVATLRPYLQRADEFEKLQPVVAYFLRTHVANLALRQRRKEDHAGTQFLRQLLQALEGDKQRLGPAVAEADGRTVLTKTALALFARADDAERGGAPADMGLVRLFFTASILLDATGQFAENGELDPIAAKRRDYARYIAVRMKRALESGTPYESPNAAAAASSEGGGEAASDDAGDAKEARQQQQQQPLFPAAELRPPPPEPFAPNPTPSPPPPPYEPFRPPAPPASVTAPGGSSGGGGPSMDAMINAQKCAKQAVSALQFYDHATARKQLISALNFLGQQ</sequence>